<dbReference type="AlphaFoldDB" id="A0A3B5ASY7"/>
<accession>A0A3B5ASY7</accession>
<organism evidence="2">
    <name type="scientific">Stegastes partitus</name>
    <name type="common">bicolor damselfish</name>
    <dbReference type="NCBI Taxonomy" id="144197"/>
    <lineage>
        <taxon>Eukaryota</taxon>
        <taxon>Metazoa</taxon>
        <taxon>Chordata</taxon>
        <taxon>Craniata</taxon>
        <taxon>Vertebrata</taxon>
        <taxon>Euteleostomi</taxon>
        <taxon>Actinopterygii</taxon>
        <taxon>Neopterygii</taxon>
        <taxon>Teleostei</taxon>
        <taxon>Neoteleostei</taxon>
        <taxon>Acanthomorphata</taxon>
        <taxon>Ovalentaria</taxon>
        <taxon>Pomacentridae</taxon>
        <taxon>Stegastes</taxon>
    </lineage>
</organism>
<evidence type="ECO:0000256" key="1">
    <source>
        <dbReference type="SAM" id="SignalP"/>
    </source>
</evidence>
<dbReference type="Ensembl" id="ENSSPAT00000016915.1">
    <property type="protein sequence ID" value="ENSSPAP00000016652.1"/>
    <property type="gene ID" value="ENSSPAG00000012560.1"/>
</dbReference>
<sequence>MAFTPLVWMLINILLPFNAGTCDKYSNITEPWRNKLYTSTSFTGFPKGDEHLVGKWWRFTGIGGDRIITACLTGNRAGGHYTTHFAFTYPTNESETVEEGTAYGDVASCSQYSIPMQVVLCPGGFYIYKPTRQPHSYLVHATCKPLIRLPAEQPERDSQLR</sequence>
<evidence type="ECO:0000313" key="2">
    <source>
        <dbReference type="Ensembl" id="ENSSPAP00000016652.1"/>
    </source>
</evidence>
<reference evidence="2" key="1">
    <citation type="submission" date="2023-09" db="UniProtKB">
        <authorList>
            <consortium name="Ensembl"/>
        </authorList>
    </citation>
    <scope>IDENTIFICATION</scope>
</reference>
<keyword evidence="1" id="KW-0732">Signal</keyword>
<dbReference type="GeneTree" id="ENSGT00940000177484"/>
<protein>
    <submittedName>
        <fullName evidence="2">Uncharacterized protein</fullName>
    </submittedName>
</protein>
<proteinExistence type="predicted"/>
<name>A0A3B5ASY7_9TELE</name>
<feature type="signal peptide" evidence="1">
    <location>
        <begin position="1"/>
        <end position="20"/>
    </location>
</feature>
<dbReference type="STRING" id="144197.ENSSPAP00000016652"/>
<feature type="chain" id="PRO_5017224339" evidence="1">
    <location>
        <begin position="21"/>
        <end position="161"/>
    </location>
</feature>